<comment type="caution">
    <text evidence="2">The sequence shown here is derived from an EMBL/GenBank/DDBJ whole genome shotgun (WGS) entry which is preliminary data.</text>
</comment>
<evidence type="ECO:0000313" key="3">
    <source>
        <dbReference type="Proteomes" id="UP000279089"/>
    </source>
</evidence>
<reference evidence="3" key="1">
    <citation type="submission" date="2018-11" db="EMBL/GenBank/DDBJ databases">
        <title>Chitinophaga lutea sp.nov., isolate from arsenic contaminated soil.</title>
        <authorList>
            <person name="Zong Y."/>
        </authorList>
    </citation>
    <scope>NUCLEOTIDE SEQUENCE [LARGE SCALE GENOMIC DNA]</scope>
    <source>
        <strain evidence="3">YLT18</strain>
    </source>
</reference>
<keyword evidence="3" id="KW-1185">Reference proteome</keyword>
<feature type="domain" description="DUF4142" evidence="1">
    <location>
        <begin position="76"/>
        <end position="209"/>
    </location>
</feature>
<gene>
    <name evidence="2" type="ORF">EG028_26950</name>
</gene>
<proteinExistence type="predicted"/>
<dbReference type="EMBL" id="RMBX01000019">
    <property type="protein sequence ID" value="RPD38054.1"/>
    <property type="molecule type" value="Genomic_DNA"/>
</dbReference>
<dbReference type="PANTHER" id="PTHR38593:SF1">
    <property type="entry name" value="BLR2558 PROTEIN"/>
    <property type="match status" value="1"/>
</dbReference>
<dbReference type="AlphaFoldDB" id="A0A3N4M4L0"/>
<evidence type="ECO:0000259" key="1">
    <source>
        <dbReference type="Pfam" id="PF13628"/>
    </source>
</evidence>
<dbReference type="Proteomes" id="UP000279089">
    <property type="component" value="Unassembled WGS sequence"/>
</dbReference>
<organism evidence="2 3">
    <name type="scientific">Chitinophaga barathri</name>
    <dbReference type="NCBI Taxonomy" id="1647451"/>
    <lineage>
        <taxon>Bacteria</taxon>
        <taxon>Pseudomonadati</taxon>
        <taxon>Bacteroidota</taxon>
        <taxon>Chitinophagia</taxon>
        <taxon>Chitinophagales</taxon>
        <taxon>Chitinophagaceae</taxon>
        <taxon>Chitinophaga</taxon>
    </lineage>
</organism>
<dbReference type="PANTHER" id="PTHR38593">
    <property type="entry name" value="BLR2558 PROTEIN"/>
    <property type="match status" value="1"/>
</dbReference>
<evidence type="ECO:0000313" key="2">
    <source>
        <dbReference type="EMBL" id="RPD38054.1"/>
    </source>
</evidence>
<dbReference type="InterPro" id="IPR025419">
    <property type="entry name" value="DUF4142"/>
</dbReference>
<dbReference type="OrthoDB" id="883203at2"/>
<protein>
    <submittedName>
        <fullName evidence="2">DUF4142 domain-containing protein</fullName>
    </submittedName>
</protein>
<accession>A0A3N4M4L0</accession>
<dbReference type="Pfam" id="PF13628">
    <property type="entry name" value="DUF4142"/>
    <property type="match status" value="1"/>
</dbReference>
<dbReference type="Gene3D" id="1.20.1260.10">
    <property type="match status" value="1"/>
</dbReference>
<name>A0A3N4M4L0_9BACT</name>
<sequence length="215" mass="23473">MRPSLRGPIWQKKKNQQMKNLTTLLLPLAVAGLFACNSGANRNQGDTTTAADTGITQDLAHDVNKDMLEGDSLRGDSKALTEAAEAGVWEVLVATQAQTKTTNAGVKKLAKHMQDAHEKANKELLALATKKNVILPNALPDSKAKDVSQLFEKSGTDFDKAFLEELADAHESAIKLFDKTAADANDPEVKEWFGKTLPELRKHLDMIKAEQAKLK</sequence>
<dbReference type="InterPro" id="IPR012347">
    <property type="entry name" value="Ferritin-like"/>
</dbReference>